<name>A0ABX5MVC3_9BURK</name>
<dbReference type="Gene3D" id="3.40.190.290">
    <property type="match status" value="1"/>
</dbReference>
<comment type="caution">
    <text evidence="1">The sequence shown here is derived from an EMBL/GenBank/DDBJ whole genome shotgun (WGS) entry which is preliminary data.</text>
</comment>
<evidence type="ECO:0000313" key="1">
    <source>
        <dbReference type="EMBL" id="PXX19092.1"/>
    </source>
</evidence>
<evidence type="ECO:0000313" key="2">
    <source>
        <dbReference type="Proteomes" id="UP000247515"/>
    </source>
</evidence>
<protein>
    <recommendedName>
        <fullName evidence="3">LysR substrate binding domain-containing protein</fullName>
    </recommendedName>
</protein>
<dbReference type="Proteomes" id="UP000247515">
    <property type="component" value="Unassembled WGS sequence"/>
</dbReference>
<dbReference type="EMBL" id="QJJV01000003">
    <property type="protein sequence ID" value="PXX19092.1"/>
    <property type="molecule type" value="Genomic_DNA"/>
</dbReference>
<gene>
    <name evidence="1" type="ORF">C7400_10383</name>
</gene>
<organism evidence="1 2">
    <name type="scientific">Paraburkholderia tropica</name>
    <dbReference type="NCBI Taxonomy" id="92647"/>
    <lineage>
        <taxon>Bacteria</taxon>
        <taxon>Pseudomonadati</taxon>
        <taxon>Pseudomonadota</taxon>
        <taxon>Betaproteobacteria</taxon>
        <taxon>Burkholderiales</taxon>
        <taxon>Burkholderiaceae</taxon>
        <taxon>Paraburkholderia</taxon>
    </lineage>
</organism>
<reference evidence="1 2" key="1">
    <citation type="submission" date="2018-05" db="EMBL/GenBank/DDBJ databases">
        <title>Genomic Encyclopedia of Type Strains, Phase IV (KMG-V): Genome sequencing to study the core and pangenomes of soil and plant-associated prokaryotes.</title>
        <authorList>
            <person name="Whitman W."/>
        </authorList>
    </citation>
    <scope>NUCLEOTIDE SEQUENCE [LARGE SCALE GENOMIC DNA]</scope>
    <source>
        <strain evidence="1 2">SIr-6563</strain>
    </source>
</reference>
<dbReference type="SUPFAM" id="SSF53850">
    <property type="entry name" value="Periplasmic binding protein-like II"/>
    <property type="match status" value="1"/>
</dbReference>
<sequence length="61" mass="6643">MPSHLCEDDVARDTLIEVKTGGEAAAETGLFIVYPSRHDMSARVRAFAHHLAETLEAHAVV</sequence>
<evidence type="ECO:0008006" key="3">
    <source>
        <dbReference type="Google" id="ProtNLM"/>
    </source>
</evidence>
<proteinExistence type="predicted"/>
<keyword evidence="2" id="KW-1185">Reference proteome</keyword>
<accession>A0ABX5MVC3</accession>